<accession>A0A4X1U7Z4</accession>
<name>A0A4X1U7Z4_PIG</name>
<dbReference type="Ensembl" id="ENSSSCT00070029965.1">
    <property type="protein sequence ID" value="ENSSSCP00070024996.1"/>
    <property type="gene ID" value="ENSSSCG00070015254.1"/>
</dbReference>
<sequence>MTWERKPWEWPHHLPGRASISGGRPLQLQLPALSFPSLARWVSPSLTLWSPSTDQLLPSSHFLFCRVMQNLSLLLLIGADDPSPRSGPGLCAALERKKGNDRGSLDIHHCGPVKVKATAFLSLTPWFASGGRGGPRLLPCLTRPVLVSASCSCGFREVLLPSPLTLPAVFLT</sequence>
<organism evidence="1 2">
    <name type="scientific">Sus scrofa</name>
    <name type="common">Pig</name>
    <dbReference type="NCBI Taxonomy" id="9823"/>
    <lineage>
        <taxon>Eukaryota</taxon>
        <taxon>Metazoa</taxon>
        <taxon>Chordata</taxon>
        <taxon>Craniata</taxon>
        <taxon>Vertebrata</taxon>
        <taxon>Euteleostomi</taxon>
        <taxon>Mammalia</taxon>
        <taxon>Eutheria</taxon>
        <taxon>Laurasiatheria</taxon>
        <taxon>Artiodactyla</taxon>
        <taxon>Suina</taxon>
        <taxon>Suidae</taxon>
        <taxon>Sus</taxon>
    </lineage>
</organism>
<reference evidence="1 2" key="1">
    <citation type="submission" date="2017-08" db="EMBL/GenBank/DDBJ databases">
        <title>USMARCv1.0.</title>
        <authorList>
            <person name="Hannum G.I."/>
            <person name="Koren S."/>
            <person name="Schroeder S.G."/>
            <person name="Chin S.C."/>
            <person name="Nonneman D.J."/>
            <person name="Becker S.A."/>
            <person name="Rosen B.D."/>
            <person name="Bickhart D.M."/>
            <person name="Putnam N.H."/>
            <person name="Green R.E."/>
            <person name="Tuggle C.K."/>
            <person name="Liu H."/>
            <person name="Rohrer G.A."/>
            <person name="Warr A."/>
            <person name="Hall R."/>
            <person name="Kim K."/>
            <person name="Hume D.A."/>
            <person name="Talbot R."/>
            <person name="Chow W."/>
            <person name="Howe K."/>
            <person name="Schwartz A.S."/>
            <person name="Watson M."/>
            <person name="Archibald A.L."/>
            <person name="Phillippy A.M."/>
            <person name="Smith T.P.L."/>
        </authorList>
    </citation>
    <scope>NUCLEOTIDE SEQUENCE [LARGE SCALE GENOMIC DNA]</scope>
</reference>
<dbReference type="Proteomes" id="UP000314985">
    <property type="component" value="Chromosome 14"/>
</dbReference>
<gene>
    <name evidence="1" type="primary">MORN4</name>
</gene>
<evidence type="ECO:0000313" key="2">
    <source>
        <dbReference type="Proteomes" id="UP000314985"/>
    </source>
</evidence>
<evidence type="ECO:0000313" key="1">
    <source>
        <dbReference type="Ensembl" id="ENSSSCP00070024996.1"/>
    </source>
</evidence>
<dbReference type="AlphaFoldDB" id="A0A4X1U7Z4"/>
<reference evidence="1" key="2">
    <citation type="submission" date="2025-08" db="UniProtKB">
        <authorList>
            <consortium name="Ensembl"/>
        </authorList>
    </citation>
    <scope>IDENTIFICATION</scope>
</reference>
<protein>
    <submittedName>
        <fullName evidence="1">MORN repeat containing 4</fullName>
    </submittedName>
</protein>
<proteinExistence type="predicted"/>